<organism evidence="3 4">
    <name type="scientific">Nocardia aurantiaca</name>
    <dbReference type="NCBI Taxonomy" id="2675850"/>
    <lineage>
        <taxon>Bacteria</taxon>
        <taxon>Bacillati</taxon>
        <taxon>Actinomycetota</taxon>
        <taxon>Actinomycetes</taxon>
        <taxon>Mycobacteriales</taxon>
        <taxon>Nocardiaceae</taxon>
        <taxon>Nocardia</taxon>
    </lineage>
</organism>
<dbReference type="AlphaFoldDB" id="A0A6I3KTV5"/>
<dbReference type="Proteomes" id="UP000432464">
    <property type="component" value="Unassembled WGS sequence"/>
</dbReference>
<accession>A0A6I3KTV5</accession>
<evidence type="ECO:0000256" key="1">
    <source>
        <dbReference type="SAM" id="MobiDB-lite"/>
    </source>
</evidence>
<feature type="compositionally biased region" description="Gly residues" evidence="1">
    <location>
        <begin position="148"/>
        <end position="162"/>
    </location>
</feature>
<reference evidence="3 4" key="1">
    <citation type="submission" date="2019-11" db="EMBL/GenBank/DDBJ databases">
        <title>Nocardia sp. nov. CT2-14 isolated from soil.</title>
        <authorList>
            <person name="Kanchanasin P."/>
            <person name="Tanasupawat S."/>
            <person name="Yuki M."/>
            <person name="Kudo T."/>
        </authorList>
    </citation>
    <scope>NUCLEOTIDE SEQUENCE [LARGE SCALE GENOMIC DNA]</scope>
    <source>
        <strain evidence="3 4">CT2-14</strain>
    </source>
</reference>
<feature type="signal peptide" evidence="2">
    <location>
        <begin position="1"/>
        <end position="31"/>
    </location>
</feature>
<comment type="caution">
    <text evidence="3">The sequence shown here is derived from an EMBL/GenBank/DDBJ whole genome shotgun (WGS) entry which is preliminary data.</text>
</comment>
<keyword evidence="2" id="KW-0732">Signal</keyword>
<proteinExistence type="predicted"/>
<dbReference type="EMBL" id="WMBB01000001">
    <property type="protein sequence ID" value="MTE11514.1"/>
    <property type="molecule type" value="Genomic_DNA"/>
</dbReference>
<feature type="region of interest" description="Disordered" evidence="1">
    <location>
        <begin position="133"/>
        <end position="162"/>
    </location>
</feature>
<evidence type="ECO:0000313" key="4">
    <source>
        <dbReference type="Proteomes" id="UP000432464"/>
    </source>
</evidence>
<sequence>MSLVLKRIGWAAQGLVAASVAVSLTAAPASAESPLTIQGDPAQLQVGTTYYLWDPFRDDPSIAYGGPLGPYVGSSGYGTTIYFYDNGQCVGYYPIMTSEETVASTSWIPIAAGVHTLQAKRGSDTKTLTVTVQPAPSGTPTPPPSQAGCGGGGSIPAGSFGS</sequence>
<keyword evidence="4" id="KW-1185">Reference proteome</keyword>
<gene>
    <name evidence="3" type="ORF">GLP40_01750</name>
</gene>
<evidence type="ECO:0000256" key="2">
    <source>
        <dbReference type="SAM" id="SignalP"/>
    </source>
</evidence>
<evidence type="ECO:0000313" key="3">
    <source>
        <dbReference type="EMBL" id="MTE11514.1"/>
    </source>
</evidence>
<protein>
    <submittedName>
        <fullName evidence="3">Uncharacterized protein</fullName>
    </submittedName>
</protein>
<dbReference type="RefSeq" id="WP_154786019.1">
    <property type="nucleotide sequence ID" value="NZ_WMBB01000001.1"/>
</dbReference>
<feature type="chain" id="PRO_5026073856" evidence="2">
    <location>
        <begin position="32"/>
        <end position="162"/>
    </location>
</feature>
<name>A0A6I3KTV5_9NOCA</name>